<evidence type="ECO:0000313" key="6">
    <source>
        <dbReference type="EMBL" id="GAG27243.1"/>
    </source>
</evidence>
<gene>
    <name evidence="6" type="ORF">S01H1_53910</name>
</gene>
<comment type="cofactor">
    <cofactor evidence="1">
        <name>[4Fe-4S] cluster</name>
        <dbReference type="ChEBI" id="CHEBI:49883"/>
    </cofactor>
</comment>
<accession>X0WRT0</accession>
<keyword evidence="3" id="KW-0479">Metal-binding</keyword>
<dbReference type="GO" id="GO:0046872">
    <property type="term" value="F:metal ion binding"/>
    <property type="evidence" value="ECO:0007669"/>
    <property type="project" value="UniProtKB-KW"/>
</dbReference>
<evidence type="ECO:0008006" key="7">
    <source>
        <dbReference type="Google" id="ProtNLM"/>
    </source>
</evidence>
<protein>
    <recommendedName>
        <fullName evidence="7">4-hydroxy-3-methylbut-2-enyl diphosphate reductase</fullName>
    </recommendedName>
</protein>
<dbReference type="Pfam" id="PF02401">
    <property type="entry name" value="LYTB"/>
    <property type="match status" value="1"/>
</dbReference>
<keyword evidence="5" id="KW-0411">Iron-sulfur</keyword>
<dbReference type="AlphaFoldDB" id="X0WRT0"/>
<evidence type="ECO:0000256" key="3">
    <source>
        <dbReference type="ARBA" id="ARBA00022723"/>
    </source>
</evidence>
<dbReference type="InterPro" id="IPR003451">
    <property type="entry name" value="LytB/IspH"/>
</dbReference>
<dbReference type="Gene3D" id="3.40.50.11270">
    <property type="match status" value="1"/>
</dbReference>
<dbReference type="EMBL" id="BARS01034941">
    <property type="protein sequence ID" value="GAG27243.1"/>
    <property type="molecule type" value="Genomic_DNA"/>
</dbReference>
<keyword evidence="4" id="KW-0408">Iron</keyword>
<dbReference type="GO" id="GO:0019288">
    <property type="term" value="P:isopentenyl diphosphate biosynthetic process, methylerythritol 4-phosphate pathway"/>
    <property type="evidence" value="ECO:0007669"/>
    <property type="project" value="InterPro"/>
</dbReference>
<proteinExistence type="predicted"/>
<sequence length="71" mass="7896">MEIIIAENSGLCYGVKRALRIAKQTRANKSEKVYTLGDLIHNPQVIADLEKHGIHSANDLNEINKGTVIIR</sequence>
<evidence type="ECO:0000256" key="4">
    <source>
        <dbReference type="ARBA" id="ARBA00023004"/>
    </source>
</evidence>
<comment type="caution">
    <text evidence="6">The sequence shown here is derived from an EMBL/GenBank/DDBJ whole genome shotgun (WGS) entry which is preliminary data.</text>
</comment>
<name>X0WRT0_9ZZZZ</name>
<keyword evidence="2" id="KW-0004">4Fe-4S</keyword>
<feature type="non-terminal residue" evidence="6">
    <location>
        <position position="71"/>
    </location>
</feature>
<evidence type="ECO:0000256" key="5">
    <source>
        <dbReference type="ARBA" id="ARBA00023014"/>
    </source>
</evidence>
<dbReference type="GO" id="GO:0051539">
    <property type="term" value="F:4 iron, 4 sulfur cluster binding"/>
    <property type="evidence" value="ECO:0007669"/>
    <property type="project" value="UniProtKB-KW"/>
</dbReference>
<evidence type="ECO:0000256" key="2">
    <source>
        <dbReference type="ARBA" id="ARBA00022485"/>
    </source>
</evidence>
<dbReference type="PANTHER" id="PTHR30426:SF0">
    <property type="entry name" value="4-HYDROXY-3-METHYLBUT-2-ENYL DIPHOSPHATE REDUCTASE"/>
    <property type="match status" value="1"/>
</dbReference>
<dbReference type="GO" id="GO:0050992">
    <property type="term" value="P:dimethylallyl diphosphate biosynthetic process"/>
    <property type="evidence" value="ECO:0007669"/>
    <property type="project" value="InterPro"/>
</dbReference>
<dbReference type="PANTHER" id="PTHR30426">
    <property type="entry name" value="4-HYDROXY-3-METHYLBUT-2-ENYL DIPHOSPHATE REDUCTASE"/>
    <property type="match status" value="1"/>
</dbReference>
<dbReference type="GO" id="GO:0051745">
    <property type="term" value="F:4-hydroxy-3-methylbut-2-enyl diphosphate reductase activity"/>
    <property type="evidence" value="ECO:0007669"/>
    <property type="project" value="InterPro"/>
</dbReference>
<reference evidence="6" key="1">
    <citation type="journal article" date="2014" name="Front. Microbiol.">
        <title>High frequency of phylogenetically diverse reductive dehalogenase-homologous genes in deep subseafloor sedimentary metagenomes.</title>
        <authorList>
            <person name="Kawai M."/>
            <person name="Futagami T."/>
            <person name="Toyoda A."/>
            <person name="Takaki Y."/>
            <person name="Nishi S."/>
            <person name="Hori S."/>
            <person name="Arai W."/>
            <person name="Tsubouchi T."/>
            <person name="Morono Y."/>
            <person name="Uchiyama I."/>
            <person name="Ito T."/>
            <person name="Fujiyama A."/>
            <person name="Inagaki F."/>
            <person name="Takami H."/>
        </authorList>
    </citation>
    <scope>NUCLEOTIDE SEQUENCE</scope>
    <source>
        <strain evidence="6">Expedition CK06-06</strain>
    </source>
</reference>
<evidence type="ECO:0000256" key="1">
    <source>
        <dbReference type="ARBA" id="ARBA00001966"/>
    </source>
</evidence>
<organism evidence="6">
    <name type="scientific">marine sediment metagenome</name>
    <dbReference type="NCBI Taxonomy" id="412755"/>
    <lineage>
        <taxon>unclassified sequences</taxon>
        <taxon>metagenomes</taxon>
        <taxon>ecological metagenomes</taxon>
    </lineage>
</organism>